<evidence type="ECO:0000256" key="2">
    <source>
        <dbReference type="SAM" id="Phobius"/>
    </source>
</evidence>
<feature type="transmembrane region" description="Helical" evidence="2">
    <location>
        <begin position="249"/>
        <end position="272"/>
    </location>
</feature>
<evidence type="ECO:0000313" key="4">
    <source>
        <dbReference type="Proteomes" id="UP000193587"/>
    </source>
</evidence>
<dbReference type="AlphaFoldDB" id="A0A1X4G941"/>
<feature type="region of interest" description="Disordered" evidence="1">
    <location>
        <begin position="81"/>
        <end position="110"/>
    </location>
</feature>
<feature type="transmembrane region" description="Helical" evidence="2">
    <location>
        <begin position="216"/>
        <end position="237"/>
    </location>
</feature>
<feature type="transmembrane region" description="Helical" evidence="2">
    <location>
        <begin position="372"/>
        <end position="393"/>
    </location>
</feature>
<feature type="transmembrane region" description="Helical" evidence="2">
    <location>
        <begin position="399"/>
        <end position="417"/>
    </location>
</feature>
<comment type="caution">
    <text evidence="3">The sequence shown here is derived from an EMBL/GenBank/DDBJ whole genome shotgun (WGS) entry which is preliminary data.</text>
</comment>
<evidence type="ECO:0000313" key="3">
    <source>
        <dbReference type="EMBL" id="OSO93003.1"/>
    </source>
</evidence>
<organism evidence="3 4">
    <name type="scientific">Halorubrum ezzemoulense DSM 17463</name>
    <dbReference type="NCBI Taxonomy" id="1121945"/>
    <lineage>
        <taxon>Archaea</taxon>
        <taxon>Methanobacteriati</taxon>
        <taxon>Methanobacteriota</taxon>
        <taxon>Stenosarchaea group</taxon>
        <taxon>Halobacteria</taxon>
        <taxon>Halobacteriales</taxon>
        <taxon>Haloferacaceae</taxon>
        <taxon>Halorubrum</taxon>
    </lineage>
</organism>
<gene>
    <name evidence="3" type="ORF">B9H04_15760</name>
</gene>
<feature type="transmembrane region" description="Helical" evidence="2">
    <location>
        <begin position="618"/>
        <end position="638"/>
    </location>
</feature>
<feature type="transmembrane region" description="Helical" evidence="2">
    <location>
        <begin position="517"/>
        <end position="535"/>
    </location>
</feature>
<dbReference type="Proteomes" id="UP000193587">
    <property type="component" value="Unassembled WGS sequence"/>
</dbReference>
<proteinExistence type="predicted"/>
<dbReference type="RefSeq" id="WP_085682852.1">
    <property type="nucleotide sequence ID" value="NZ_NEDJ01000083.1"/>
</dbReference>
<feature type="compositionally biased region" description="Low complexity" evidence="1">
    <location>
        <begin position="574"/>
        <end position="596"/>
    </location>
</feature>
<feature type="transmembrane region" description="Helical" evidence="2">
    <location>
        <begin position="488"/>
        <end position="510"/>
    </location>
</feature>
<feature type="transmembrane region" description="Helical" evidence="2">
    <location>
        <begin position="541"/>
        <end position="563"/>
    </location>
</feature>
<protein>
    <submittedName>
        <fullName evidence="3">Uncharacterized protein</fullName>
    </submittedName>
</protein>
<keyword evidence="2" id="KW-0472">Membrane</keyword>
<dbReference type="STRING" id="1121945.GCA_000421805_03403"/>
<feature type="compositionally biased region" description="Low complexity" evidence="1">
    <location>
        <begin position="81"/>
        <end position="100"/>
    </location>
</feature>
<keyword evidence="2" id="KW-0812">Transmembrane</keyword>
<feature type="transmembrane region" description="Helical" evidence="2">
    <location>
        <begin position="429"/>
        <end position="449"/>
    </location>
</feature>
<name>A0A1X4G941_HALEZ</name>
<feature type="region of interest" description="Disordered" evidence="1">
    <location>
        <begin position="571"/>
        <end position="599"/>
    </location>
</feature>
<evidence type="ECO:0000256" key="1">
    <source>
        <dbReference type="SAM" id="MobiDB-lite"/>
    </source>
</evidence>
<keyword evidence="2" id="KW-1133">Transmembrane helix</keyword>
<feature type="transmembrane region" description="Helical" evidence="2">
    <location>
        <begin position="127"/>
        <end position="152"/>
    </location>
</feature>
<dbReference type="EMBL" id="NEDJ01000083">
    <property type="protein sequence ID" value="OSO93003.1"/>
    <property type="molecule type" value="Genomic_DNA"/>
</dbReference>
<reference evidence="3 4" key="1">
    <citation type="submission" date="2017-04" db="EMBL/GenBank/DDBJ databases">
        <title>MLSA of the genus Halorubrum.</title>
        <authorList>
            <person name="De La Haba R."/>
            <person name="Sanchez-Porro C."/>
            <person name="Infante-Dominguez C."/>
            <person name="Ventosa A."/>
        </authorList>
    </citation>
    <scope>NUCLEOTIDE SEQUENCE [LARGE SCALE GENOMIC DNA]</scope>
    <source>
        <strain evidence="3 4">DSM 17463</strain>
    </source>
</reference>
<accession>A0A1X4G941</accession>
<feature type="transmembrane region" description="Helical" evidence="2">
    <location>
        <begin position="343"/>
        <end position="360"/>
    </location>
</feature>
<sequence length="861" mass="91098">MPSPGETTAAAREFLADHPEAEDAFAALVERDARDEPWTFADIDLDSGRFGELVARDLAHEVDTGYRLENPNAIRAAIESGPADAADTTDAATDSSTATEGSDDDGSETAAGDIVMSRVSSVADVDVLTFLGLLGGLLVVASARLVAAPAVFQQGFVVSPSNDTYFFRYWQEQLAARADGIFDLGLFADMGGAAGTRPLAHAVNWWLTVLLGGVDAAPVVAAWLPVVASVCLGYFVYRTARLLTSDVRVALAAVLFYGLAPVNVVYTSVGFLDHQAHQYLWLGLLVATLTALGVDLSRRDAQSETEPDQQALARAHAQNTTMWPIALALAVAVAASAHAYGGSPLTFVPVAAVVGLRVALDVRRDLSPTYANAPLLAGLALGAAGALAAHLALGWHESIAAVTPVLVAGGAFVVVGLGELWRRVSLPPLALVAAEAVVAVGGLVAYARLRPGDIERLRTRADDLFFREGISETVSLFSPDFAVVFGPLLQLGLGFYFAIAVLAVATWVVARRYKPGWLVLVCFAWYYTLLATIQVRFAGQLAIMIAPFAGIGLVYLLSAIDIARPVAALGRGNGTDSSSTRGQSSRGRPSRAGANSKPDGGTAITSLALPEGTRLRGYLAATVALVLLFNLLLVPSLVGQTTYDRAQFDATLTVDSHAEDADREYPQNFVLSQWGDNRMYNYFVNGEARSYGYARSNYDQFLTAAHPDEWYNRFQDRVGYVVVTERENAPPTESTYTALYDGLGAGVNDTTATGHYQLLTSTEGIRTFAVVPGATISVPEPSSVGVENGTVTATTTVTVPNSSGEVTATGTTFEYVRHATVSNGTATIRVAHPGEYQVGTQSVTVSDDAVHNGNQTVVQPK</sequence>